<reference evidence="3 4" key="1">
    <citation type="journal article" date="2019" name="Int. J. Syst. Evol. Microbiol.">
        <title>The Global Catalogue of Microorganisms (GCM) 10K type strain sequencing project: providing services to taxonomists for standard genome sequencing and annotation.</title>
        <authorList>
            <consortium name="The Broad Institute Genomics Platform"/>
            <consortium name="The Broad Institute Genome Sequencing Center for Infectious Disease"/>
            <person name="Wu L."/>
            <person name="Ma J."/>
        </authorList>
    </citation>
    <scope>NUCLEOTIDE SEQUENCE [LARGE SCALE GENOMIC DNA]</scope>
    <source>
        <strain evidence="3 4">JCM 13378</strain>
    </source>
</reference>
<feature type="transmembrane region" description="Helical" evidence="1">
    <location>
        <begin position="61"/>
        <end position="79"/>
    </location>
</feature>
<sequence length="512" mass="58403">MDNSATATLKLAAEPGQWQRLSPVAIMYFAVAFIRALAGNFVYLLPALLLSYNKIKQNPQLWLPALFVLLLLCATVGWLKFHYYRYRLYQGNLQIKSGVLQKKHLDLPFERIQNIRLEQPLFYRPTDHVCMLLDTAGSAKQEAKIYALPKAFAEQLKSRILNNRASAEHQQPQADAVEQQEQLLNTRSTKDLIIHGITSNRIWLFLGGLAPFYDNMFDSAAIWLERLGVDLQAMFDPATQAWWQYGIYLVSLVLLLMLGLTLLSIGGSLLTFHGFRLTRIDDRYIRRSGLLTRHEVSMKLSRLQMIVAKQDWLDRVLGRINLKFEQLNASFEHAGAVAVTGKLMVPSVKADECEFLMADALPGNQLTDITFTPISRRHILRTMLLPTLVYLPLACIMAYEQHWPELMIASLALFTIAALLTLRWWRWGYASDAEFMYIRKGLLGIDRYCLPIHKIQQTRFSQSLLMKRSGLCSIKLVLACGAQTIPYIPSHIGHALINTALHKVESEKSPWM</sequence>
<dbReference type="InterPro" id="IPR014529">
    <property type="entry name" value="UCP026631"/>
</dbReference>
<protein>
    <submittedName>
        <fullName evidence="3">PH domain-containing protein</fullName>
    </submittedName>
</protein>
<accession>A0ABN0XML5</accession>
<keyword evidence="1" id="KW-1133">Transmembrane helix</keyword>
<organism evidence="3 4">
    <name type="scientific">Bowmanella denitrificans</name>
    <dbReference type="NCBI Taxonomy" id="366582"/>
    <lineage>
        <taxon>Bacteria</taxon>
        <taxon>Pseudomonadati</taxon>
        <taxon>Pseudomonadota</taxon>
        <taxon>Gammaproteobacteria</taxon>
        <taxon>Alteromonadales</taxon>
        <taxon>Alteromonadaceae</taxon>
        <taxon>Bowmanella</taxon>
    </lineage>
</organism>
<feature type="transmembrane region" description="Helical" evidence="1">
    <location>
        <begin position="406"/>
        <end position="425"/>
    </location>
</feature>
<feature type="domain" description="YdbS-like PH" evidence="2">
    <location>
        <begin position="84"/>
        <end position="159"/>
    </location>
</feature>
<proteinExistence type="predicted"/>
<evidence type="ECO:0000313" key="4">
    <source>
        <dbReference type="Proteomes" id="UP001501757"/>
    </source>
</evidence>
<evidence type="ECO:0000256" key="1">
    <source>
        <dbReference type="SAM" id="Phobius"/>
    </source>
</evidence>
<gene>
    <name evidence="3" type="ORF">GCM10009092_35500</name>
</gene>
<comment type="caution">
    <text evidence="3">The sequence shown here is derived from an EMBL/GenBank/DDBJ whole genome shotgun (WGS) entry which is preliminary data.</text>
</comment>
<feature type="transmembrane region" description="Helical" evidence="1">
    <location>
        <begin position="383"/>
        <end position="400"/>
    </location>
</feature>
<keyword evidence="1" id="KW-0812">Transmembrane</keyword>
<dbReference type="Pfam" id="PF03703">
    <property type="entry name" value="bPH_2"/>
    <property type="match status" value="2"/>
</dbReference>
<evidence type="ECO:0000313" key="3">
    <source>
        <dbReference type="EMBL" id="GAA0368134.1"/>
    </source>
</evidence>
<dbReference type="PANTHER" id="PTHR34473:SF2">
    <property type="entry name" value="UPF0699 TRANSMEMBRANE PROTEIN YDBT"/>
    <property type="match status" value="1"/>
</dbReference>
<dbReference type="EMBL" id="BAAAEI010000023">
    <property type="protein sequence ID" value="GAA0368134.1"/>
    <property type="molecule type" value="Genomic_DNA"/>
</dbReference>
<dbReference type="Proteomes" id="UP001501757">
    <property type="component" value="Unassembled WGS sequence"/>
</dbReference>
<keyword evidence="4" id="KW-1185">Reference proteome</keyword>
<name>A0ABN0XML5_9ALTE</name>
<feature type="domain" description="YdbS-like PH" evidence="2">
    <location>
        <begin position="424"/>
        <end position="489"/>
    </location>
</feature>
<keyword evidence="1" id="KW-0472">Membrane</keyword>
<feature type="transmembrane region" description="Helical" evidence="1">
    <location>
        <begin position="245"/>
        <end position="270"/>
    </location>
</feature>
<dbReference type="PIRSF" id="PIRSF026631">
    <property type="entry name" value="UCP026631"/>
    <property type="match status" value="1"/>
</dbReference>
<dbReference type="InterPro" id="IPR005182">
    <property type="entry name" value="YdbS-like_PH"/>
</dbReference>
<feature type="transmembrane region" description="Helical" evidence="1">
    <location>
        <begin position="192"/>
        <end position="213"/>
    </location>
</feature>
<dbReference type="PANTHER" id="PTHR34473">
    <property type="entry name" value="UPF0699 TRANSMEMBRANE PROTEIN YDBS"/>
    <property type="match status" value="1"/>
</dbReference>
<evidence type="ECO:0000259" key="2">
    <source>
        <dbReference type="Pfam" id="PF03703"/>
    </source>
</evidence>
<feature type="transmembrane region" description="Helical" evidence="1">
    <location>
        <begin position="26"/>
        <end position="49"/>
    </location>
</feature>